<dbReference type="SMART" id="SM00905">
    <property type="entry name" value="FolB"/>
    <property type="match status" value="1"/>
</dbReference>
<evidence type="ECO:0000256" key="2">
    <source>
        <dbReference type="ARBA" id="ARBA00005013"/>
    </source>
</evidence>
<dbReference type="GO" id="GO:0005737">
    <property type="term" value="C:cytoplasm"/>
    <property type="evidence" value="ECO:0007669"/>
    <property type="project" value="TreeGrafter"/>
</dbReference>
<dbReference type="Gene3D" id="3.30.1130.10">
    <property type="match status" value="1"/>
</dbReference>
<name>A0A4Q0MG65_9SPHI</name>
<evidence type="ECO:0000256" key="6">
    <source>
        <dbReference type="RuleBase" id="RU362079"/>
    </source>
</evidence>
<sequence>MKIKKKIGLEGVRFFAWHGFYPEEQILGNEFIVDIITEMDVLSDGDDELANTLNYERLFEIAASQMQKTQKLLETVALGILNTIKDDFPSIDTICVSIRKTRLPLRGEINNSLVEFTYRK</sequence>
<comment type="catalytic activity">
    <reaction evidence="1 6">
        <text>7,8-dihydroneopterin = 6-hydroxymethyl-7,8-dihydropterin + glycolaldehyde</text>
        <dbReference type="Rhea" id="RHEA:10540"/>
        <dbReference type="ChEBI" id="CHEBI:17001"/>
        <dbReference type="ChEBI" id="CHEBI:17071"/>
        <dbReference type="ChEBI" id="CHEBI:44841"/>
        <dbReference type="EC" id="4.1.2.25"/>
    </reaction>
</comment>
<dbReference type="UniPathway" id="UPA00077">
    <property type="reaction ID" value="UER00154"/>
</dbReference>
<dbReference type="PANTHER" id="PTHR42844">
    <property type="entry name" value="DIHYDRONEOPTERIN ALDOLASE 1-RELATED"/>
    <property type="match status" value="1"/>
</dbReference>
<dbReference type="Pfam" id="PF02152">
    <property type="entry name" value="FolB"/>
    <property type="match status" value="1"/>
</dbReference>
<evidence type="ECO:0000256" key="5">
    <source>
        <dbReference type="ARBA" id="ARBA00023239"/>
    </source>
</evidence>
<evidence type="ECO:0000256" key="4">
    <source>
        <dbReference type="ARBA" id="ARBA00022909"/>
    </source>
</evidence>
<comment type="caution">
    <text evidence="8">The sequence shown here is derived from an EMBL/GenBank/DDBJ whole genome shotgun (WGS) entry which is preliminary data.</text>
</comment>
<dbReference type="GO" id="GO:0004150">
    <property type="term" value="F:dihydroneopterin aldolase activity"/>
    <property type="evidence" value="ECO:0007669"/>
    <property type="project" value="UniProtKB-UniRule"/>
</dbReference>
<dbReference type="RefSeq" id="WP_128767428.1">
    <property type="nucleotide sequence ID" value="NZ_RXOC01000001.1"/>
</dbReference>
<evidence type="ECO:0000256" key="1">
    <source>
        <dbReference type="ARBA" id="ARBA00001353"/>
    </source>
</evidence>
<evidence type="ECO:0000256" key="3">
    <source>
        <dbReference type="ARBA" id="ARBA00005708"/>
    </source>
</evidence>
<evidence type="ECO:0000259" key="7">
    <source>
        <dbReference type="SMART" id="SM00905"/>
    </source>
</evidence>
<dbReference type="SUPFAM" id="SSF55620">
    <property type="entry name" value="Tetrahydrobiopterin biosynthesis enzymes-like"/>
    <property type="match status" value="1"/>
</dbReference>
<accession>A0A4Q0MG65</accession>
<dbReference type="AlphaFoldDB" id="A0A4Q0MG65"/>
<dbReference type="InterPro" id="IPR006157">
    <property type="entry name" value="FolB_dom"/>
</dbReference>
<feature type="domain" description="Dihydroneopterin aldolase/epimerase" evidence="7">
    <location>
        <begin position="7"/>
        <end position="118"/>
    </location>
</feature>
<organism evidence="8 9">
    <name type="scientific">Arcticibacter tournemirensis</name>
    <dbReference type="NCBI Taxonomy" id="699437"/>
    <lineage>
        <taxon>Bacteria</taxon>
        <taxon>Pseudomonadati</taxon>
        <taxon>Bacteroidota</taxon>
        <taxon>Sphingobacteriia</taxon>
        <taxon>Sphingobacteriales</taxon>
        <taxon>Sphingobacteriaceae</taxon>
        <taxon>Arcticibacter</taxon>
    </lineage>
</organism>
<dbReference type="GO" id="GO:0046654">
    <property type="term" value="P:tetrahydrofolate biosynthetic process"/>
    <property type="evidence" value="ECO:0007669"/>
    <property type="project" value="UniProtKB-UniRule"/>
</dbReference>
<dbReference type="InterPro" id="IPR043133">
    <property type="entry name" value="GTP-CH-I_C/QueF"/>
</dbReference>
<comment type="function">
    <text evidence="6">Catalyzes the conversion of 7,8-dihydroneopterin to 6-hydroxymethyl-7,8-dihydropterin.</text>
</comment>
<dbReference type="NCBIfam" id="TIGR00525">
    <property type="entry name" value="folB"/>
    <property type="match status" value="1"/>
</dbReference>
<dbReference type="InterPro" id="IPR006156">
    <property type="entry name" value="Dihydroneopterin_aldolase"/>
</dbReference>
<comment type="pathway">
    <text evidence="2 6">Cofactor biosynthesis; tetrahydrofolate biosynthesis; 2-amino-4-hydroxy-6-hydroxymethyl-7,8-dihydropteridine diphosphate from 7,8-dihydroneopterin triphosphate: step 3/4.</text>
</comment>
<evidence type="ECO:0000313" key="8">
    <source>
        <dbReference type="EMBL" id="RXF72243.1"/>
    </source>
</evidence>
<gene>
    <name evidence="8" type="primary">folB</name>
    <name evidence="8" type="ORF">EKH83_00520</name>
</gene>
<reference evidence="8 9" key="1">
    <citation type="submission" date="2018-12" db="EMBL/GenBank/DDBJ databases">
        <title>The Draft Genome Sequence of the Soil Bacterium Pedobacter tournemirensis R1.</title>
        <authorList>
            <person name="He J."/>
        </authorList>
    </citation>
    <scope>NUCLEOTIDE SEQUENCE [LARGE SCALE GENOMIC DNA]</scope>
    <source>
        <strain evidence="8 9">R1</strain>
    </source>
</reference>
<keyword evidence="5 6" id="KW-0456">Lyase</keyword>
<evidence type="ECO:0000313" key="9">
    <source>
        <dbReference type="Proteomes" id="UP000290848"/>
    </source>
</evidence>
<dbReference type="NCBIfam" id="TIGR00526">
    <property type="entry name" value="folB_dom"/>
    <property type="match status" value="1"/>
</dbReference>
<dbReference type="EMBL" id="RXOC01000001">
    <property type="protein sequence ID" value="RXF72243.1"/>
    <property type="molecule type" value="Genomic_DNA"/>
</dbReference>
<proteinExistence type="inferred from homology"/>
<dbReference type="PANTHER" id="PTHR42844:SF1">
    <property type="entry name" value="DIHYDRONEOPTERIN ALDOLASE 1-RELATED"/>
    <property type="match status" value="1"/>
</dbReference>
<protein>
    <recommendedName>
        <fullName evidence="6">7,8-dihydroneopterin aldolase</fullName>
        <ecNumber evidence="6">4.1.2.25</ecNumber>
    </recommendedName>
</protein>
<dbReference type="EC" id="4.1.2.25" evidence="6"/>
<dbReference type="GO" id="GO:0046656">
    <property type="term" value="P:folic acid biosynthetic process"/>
    <property type="evidence" value="ECO:0007669"/>
    <property type="project" value="UniProtKB-UniRule"/>
</dbReference>
<comment type="similarity">
    <text evidence="3 6">Belongs to the DHNA family.</text>
</comment>
<dbReference type="Proteomes" id="UP000290848">
    <property type="component" value="Unassembled WGS sequence"/>
</dbReference>
<keyword evidence="4 6" id="KW-0289">Folate biosynthesis</keyword>